<protein>
    <submittedName>
        <fullName evidence="2">DUF1002 domain-containing protein</fullName>
    </submittedName>
</protein>
<accession>A0ABS7L2W1</accession>
<sequence length="374" mass="40461">MKAKKIFSIIALTTIIAISSNTFAFADQFNVITLGANLTQEQKNDMLKYFNAKEGTYQLINVNNKEEREALKGIASAAEIGNKTISCSYVQPTKAGSGINVKTVNLTWVTASMISNTLVTAGINDANVIAAAPFQVSGTGALTGILKGFEDSTGNKLDSEKKELANKELVTTGNLANDSNIGQEKAAAVVNDVKTQVIKDKAETPNTVNNIINNVTNNYNIKLTPEQEKELSNLMVDIGKQGYNYDEMKNTLNEIGKNIQDVLESSGQAIKDSGFFQNLWSNIKEFFSGAKEKVENKAEDTGILNQTNNEALGDSTVVTGTNNEIQQSGENNNTQSTEDEGIFTKFVNWVKGLFNSDSSQESTSSNNPSQSTTN</sequence>
<name>A0ABS7L2W1_CLOSR</name>
<organism evidence="2 3">
    <name type="scientific">Clostridium sardiniense</name>
    <name type="common">Clostridium absonum</name>
    <dbReference type="NCBI Taxonomy" id="29369"/>
    <lineage>
        <taxon>Bacteria</taxon>
        <taxon>Bacillati</taxon>
        <taxon>Bacillota</taxon>
        <taxon>Clostridia</taxon>
        <taxon>Eubacteriales</taxon>
        <taxon>Clostridiaceae</taxon>
        <taxon>Clostridium</taxon>
    </lineage>
</organism>
<dbReference type="EMBL" id="JAIKTU010000024">
    <property type="protein sequence ID" value="MBY0757411.1"/>
    <property type="molecule type" value="Genomic_DNA"/>
</dbReference>
<reference evidence="2 3" key="1">
    <citation type="journal article" date="2021" name="Cell Host Microbe">
        <title>in vivo commensal control of Clostridioides difficile virulence.</title>
        <authorList>
            <person name="Girinathan B.P."/>
            <person name="Dibenedetto N."/>
            <person name="Worley J.N."/>
            <person name="Peltier J."/>
            <person name="Arrieta-Ortiz M.L."/>
            <person name="Rupa Christinal Immanuel S."/>
            <person name="Lavin R."/>
            <person name="Delaney M.L."/>
            <person name="Cummins C."/>
            <person name="Hoffmann M."/>
            <person name="Luo Y."/>
            <person name="Gonzalez-Escalona N."/>
            <person name="Allard M."/>
            <person name="Onderdonk A.B."/>
            <person name="Gerber G.K."/>
            <person name="Sonenshein A.L."/>
            <person name="Baliga N."/>
            <person name="Dupuy B."/>
            <person name="Bry L."/>
        </authorList>
    </citation>
    <scope>NUCLEOTIDE SEQUENCE [LARGE SCALE GENOMIC DNA]</scope>
    <source>
        <strain evidence="2 3">DSM 599</strain>
    </source>
</reference>
<dbReference type="Pfam" id="PF06207">
    <property type="entry name" value="DUF1002"/>
    <property type="match status" value="1"/>
</dbReference>
<dbReference type="InterPro" id="IPR009343">
    <property type="entry name" value="DUF1002"/>
</dbReference>
<evidence type="ECO:0000313" key="3">
    <source>
        <dbReference type="Proteomes" id="UP001299068"/>
    </source>
</evidence>
<comment type="caution">
    <text evidence="2">The sequence shown here is derived from an EMBL/GenBank/DDBJ whole genome shotgun (WGS) entry which is preliminary data.</text>
</comment>
<proteinExistence type="predicted"/>
<evidence type="ECO:0000313" key="2">
    <source>
        <dbReference type="EMBL" id="MBY0757411.1"/>
    </source>
</evidence>
<dbReference type="RefSeq" id="WP_221862533.1">
    <property type="nucleotide sequence ID" value="NZ_JAIKTU010000024.1"/>
</dbReference>
<feature type="signal peptide" evidence="1">
    <location>
        <begin position="1"/>
        <end position="26"/>
    </location>
</feature>
<feature type="chain" id="PRO_5045836994" evidence="1">
    <location>
        <begin position="27"/>
        <end position="374"/>
    </location>
</feature>
<evidence type="ECO:0000256" key="1">
    <source>
        <dbReference type="SAM" id="SignalP"/>
    </source>
</evidence>
<keyword evidence="1" id="KW-0732">Signal</keyword>
<dbReference type="Proteomes" id="UP001299068">
    <property type="component" value="Unassembled WGS sequence"/>
</dbReference>
<keyword evidence="3" id="KW-1185">Reference proteome</keyword>
<gene>
    <name evidence="2" type="ORF">K5V21_18460</name>
</gene>